<dbReference type="RefSeq" id="XP_051444651.1">
    <property type="nucleotide sequence ID" value="XM_051584776.1"/>
</dbReference>
<comment type="catalytic activity">
    <reaction evidence="1">
        <text>a (3Z)-enoyl-CoA = a 4-saturated (2E)-enoyl-CoA</text>
        <dbReference type="Rhea" id="RHEA:45900"/>
        <dbReference type="ChEBI" id="CHEBI:85097"/>
        <dbReference type="ChEBI" id="CHEBI:85489"/>
        <dbReference type="EC" id="5.3.3.8"/>
    </reaction>
</comment>
<dbReference type="InterPro" id="IPR001753">
    <property type="entry name" value="Enoyl-CoA_hydra/iso"/>
</dbReference>
<reference evidence="4" key="2">
    <citation type="journal article" date="2022" name="Proc. Natl. Acad. Sci. U.S.A.">
        <title>Diploid-dominant life cycles characterize the early evolution of Fungi.</title>
        <authorList>
            <person name="Amses K.R."/>
            <person name="Simmons D.R."/>
            <person name="Longcore J.E."/>
            <person name="Mondo S.J."/>
            <person name="Seto K."/>
            <person name="Jeronimo G.H."/>
            <person name="Bonds A.E."/>
            <person name="Quandt C.A."/>
            <person name="Davis W.J."/>
            <person name="Chang Y."/>
            <person name="Federici B.A."/>
            <person name="Kuo A."/>
            <person name="LaButti K."/>
            <person name="Pangilinan J."/>
            <person name="Andreopoulos W."/>
            <person name="Tritt A."/>
            <person name="Riley R."/>
            <person name="Hundley H."/>
            <person name="Johnson J."/>
            <person name="Lipzen A."/>
            <person name="Barry K."/>
            <person name="Lang B.F."/>
            <person name="Cuomo C.A."/>
            <person name="Buchler N.E."/>
            <person name="Grigoriev I.V."/>
            <person name="Spatafora J.W."/>
            <person name="Stajich J.E."/>
            <person name="James T.Y."/>
        </authorList>
    </citation>
    <scope>NUCLEOTIDE SEQUENCE</scope>
    <source>
        <strain evidence="4">AG</strain>
    </source>
</reference>
<accession>A0AAD5HD03</accession>
<dbReference type="InterPro" id="IPR029045">
    <property type="entry name" value="ClpP/crotonase-like_dom_sf"/>
</dbReference>
<dbReference type="GO" id="GO:0006635">
    <property type="term" value="P:fatty acid beta-oxidation"/>
    <property type="evidence" value="ECO:0007669"/>
    <property type="project" value="TreeGrafter"/>
</dbReference>
<dbReference type="SUPFAM" id="SSF52096">
    <property type="entry name" value="ClpP/crotonase"/>
    <property type="match status" value="1"/>
</dbReference>
<organism evidence="4 5">
    <name type="scientific">Umbelopsis ramanniana AG</name>
    <dbReference type="NCBI Taxonomy" id="1314678"/>
    <lineage>
        <taxon>Eukaryota</taxon>
        <taxon>Fungi</taxon>
        <taxon>Fungi incertae sedis</taxon>
        <taxon>Mucoromycota</taxon>
        <taxon>Mucoromycotina</taxon>
        <taxon>Umbelopsidomycetes</taxon>
        <taxon>Umbelopsidales</taxon>
        <taxon>Umbelopsidaceae</taxon>
        <taxon>Umbelopsis</taxon>
    </lineage>
</organism>
<reference evidence="4" key="1">
    <citation type="submission" date="2021-06" db="EMBL/GenBank/DDBJ databases">
        <authorList>
            <consortium name="DOE Joint Genome Institute"/>
            <person name="Mondo S.J."/>
            <person name="Amses K.R."/>
            <person name="Simmons D.R."/>
            <person name="Longcore J.E."/>
            <person name="Seto K."/>
            <person name="Alves G.H."/>
            <person name="Bonds A.E."/>
            <person name="Quandt C.A."/>
            <person name="Davis W.J."/>
            <person name="Chang Y."/>
            <person name="Letcher P.M."/>
            <person name="Powell M.J."/>
            <person name="Kuo A."/>
            <person name="Labutti K."/>
            <person name="Pangilinan J."/>
            <person name="Andreopoulos W."/>
            <person name="Tritt A."/>
            <person name="Riley R."/>
            <person name="Hundley H."/>
            <person name="Johnson J."/>
            <person name="Lipzen A."/>
            <person name="Barry K."/>
            <person name="Berbee M.L."/>
            <person name="Buchler N.E."/>
            <person name="Grigoriev I.V."/>
            <person name="Spatafora J.W."/>
            <person name="Stajich J.E."/>
            <person name="James T.Y."/>
        </authorList>
    </citation>
    <scope>NUCLEOTIDE SEQUENCE</scope>
    <source>
        <strain evidence="4">AG</strain>
    </source>
</reference>
<evidence type="ECO:0000256" key="3">
    <source>
        <dbReference type="ARBA" id="ARBA00023098"/>
    </source>
</evidence>
<dbReference type="Pfam" id="PF00378">
    <property type="entry name" value="ECH_1"/>
    <property type="match status" value="1"/>
</dbReference>
<evidence type="ECO:0000313" key="5">
    <source>
        <dbReference type="Proteomes" id="UP001206595"/>
    </source>
</evidence>
<keyword evidence="3" id="KW-0443">Lipid metabolism</keyword>
<dbReference type="PANTHER" id="PTHR11941">
    <property type="entry name" value="ENOYL-COA HYDRATASE-RELATED"/>
    <property type="match status" value="1"/>
</dbReference>
<dbReference type="GO" id="GO:0005777">
    <property type="term" value="C:peroxisome"/>
    <property type="evidence" value="ECO:0007669"/>
    <property type="project" value="TreeGrafter"/>
</dbReference>
<dbReference type="CDD" id="cd06558">
    <property type="entry name" value="crotonase-like"/>
    <property type="match status" value="1"/>
</dbReference>
<dbReference type="AlphaFoldDB" id="A0AAD5HD03"/>
<comment type="catalytic activity">
    <reaction evidence="2">
        <text>a (3E)-enoyl-CoA = a 4-saturated (2E)-enoyl-CoA</text>
        <dbReference type="Rhea" id="RHEA:45228"/>
        <dbReference type="ChEBI" id="CHEBI:58521"/>
        <dbReference type="ChEBI" id="CHEBI:85097"/>
        <dbReference type="EC" id="5.3.3.8"/>
    </reaction>
</comment>
<evidence type="ECO:0000256" key="1">
    <source>
        <dbReference type="ARBA" id="ARBA00000452"/>
    </source>
</evidence>
<gene>
    <name evidence="4" type="ORF">K450DRAFT_209841</name>
</gene>
<keyword evidence="5" id="KW-1185">Reference proteome</keyword>
<dbReference type="Gene3D" id="3.90.226.10">
    <property type="entry name" value="2-enoyl-CoA Hydratase, Chain A, domain 1"/>
    <property type="match status" value="1"/>
</dbReference>
<dbReference type="GeneID" id="75910126"/>
<evidence type="ECO:0000313" key="4">
    <source>
        <dbReference type="EMBL" id="KAI8579647.1"/>
    </source>
</evidence>
<dbReference type="FunFam" id="3.90.226.10:FF:000049">
    <property type="entry name" value="Enoyl-CoA delta isomerase 3"/>
    <property type="match status" value="1"/>
</dbReference>
<dbReference type="Proteomes" id="UP001206595">
    <property type="component" value="Unassembled WGS sequence"/>
</dbReference>
<dbReference type="GO" id="GO:0004165">
    <property type="term" value="F:delta(3)-delta(2)-enoyl-CoA isomerase activity"/>
    <property type="evidence" value="ECO:0007669"/>
    <property type="project" value="UniProtKB-EC"/>
</dbReference>
<evidence type="ECO:0000256" key="2">
    <source>
        <dbReference type="ARBA" id="ARBA00000765"/>
    </source>
</evidence>
<dbReference type="PANTHER" id="PTHR11941:SF75">
    <property type="entry name" value="ENOYL-COA HYDRATASE_ISOMERASE FAMILY PROTEIN"/>
    <property type="match status" value="1"/>
</dbReference>
<dbReference type="EMBL" id="MU620918">
    <property type="protein sequence ID" value="KAI8579647.1"/>
    <property type="molecule type" value="Genomic_DNA"/>
</dbReference>
<protein>
    <submittedName>
        <fullName evidence="4">Uncharacterized protein</fullName>
    </submittedName>
</protein>
<sequence>MSFPVAIPSKEKHFMTLHKEGGLYILHMHNADNRFNSEFVAALNQALSIVEGEYNSAEELQATALVTIGNDKIYSNGLDLMHAFANPAFMDGYLALLRRLLTFCIPTVAALNGHAFAGGCMMAFAHDYRVMRSDRGYICMNEVDLPAPLAPGMAAILREKMTPHVYRDMILQGHRFTAKEALETHLVDEIAEADKVLPAAKALALKWAPKAKAGIVYKQLKDEMFTNVVAKLSIPYHRLAPRM</sequence>
<name>A0AAD5HD03_UMBRA</name>
<proteinExistence type="predicted"/>
<comment type="caution">
    <text evidence="4">The sequence shown here is derived from an EMBL/GenBank/DDBJ whole genome shotgun (WGS) entry which is preliminary data.</text>
</comment>